<dbReference type="PANTHER" id="PTHR47506:SF6">
    <property type="entry name" value="HTH-TYPE TRANSCRIPTIONAL REPRESSOR NEMR"/>
    <property type="match status" value="1"/>
</dbReference>
<dbReference type="Gene3D" id="1.10.357.10">
    <property type="entry name" value="Tetracycline Repressor, domain 2"/>
    <property type="match status" value="1"/>
</dbReference>
<reference evidence="6 7" key="1">
    <citation type="submission" date="2019-07" db="EMBL/GenBank/DDBJ databases">
        <title>Genome sequencing for Ferrovibrio sp. K5.</title>
        <authorList>
            <person name="Park S.-J."/>
        </authorList>
    </citation>
    <scope>NUCLEOTIDE SEQUENCE [LARGE SCALE GENOMIC DNA]</scope>
    <source>
        <strain evidence="6 7">K5</strain>
    </source>
</reference>
<dbReference type="KEGG" id="fer:FNB15_05085"/>
<evidence type="ECO:0000313" key="7">
    <source>
        <dbReference type="Proteomes" id="UP000317496"/>
    </source>
</evidence>
<dbReference type="Gene3D" id="1.10.10.60">
    <property type="entry name" value="Homeodomain-like"/>
    <property type="match status" value="1"/>
</dbReference>
<feature type="domain" description="HTH tetR-type" evidence="5">
    <location>
        <begin position="5"/>
        <end position="65"/>
    </location>
</feature>
<keyword evidence="7" id="KW-1185">Reference proteome</keyword>
<dbReference type="InterPro" id="IPR001647">
    <property type="entry name" value="HTH_TetR"/>
</dbReference>
<sequence>MSKGQQTRAIILTEALRAASVEGFQGISIGMLADRLKMSKSGLFAHFGSKEELEKALLDEAAQRFMEAVWQPAMKAPRGRPRIEILFSSWLAWSINHEDLPGGCLFVALASEVDDKPGPVRDHLADLQNQWQAMMMRSAQIAIQEGHFRADLDPRQFAYELQGIFLAMNYYRRLLRDTAAVERAEESFRSLIDRAAALH</sequence>
<dbReference type="SUPFAM" id="SSF46689">
    <property type="entry name" value="Homeodomain-like"/>
    <property type="match status" value="1"/>
</dbReference>
<accession>A0A516GYW5</accession>
<evidence type="ECO:0000313" key="6">
    <source>
        <dbReference type="EMBL" id="QDO96692.1"/>
    </source>
</evidence>
<keyword evidence="3" id="KW-0804">Transcription</keyword>
<feature type="DNA-binding region" description="H-T-H motif" evidence="4">
    <location>
        <begin position="28"/>
        <end position="47"/>
    </location>
</feature>
<dbReference type="Proteomes" id="UP000317496">
    <property type="component" value="Chromosome"/>
</dbReference>
<dbReference type="GO" id="GO:0003677">
    <property type="term" value="F:DNA binding"/>
    <property type="evidence" value="ECO:0007669"/>
    <property type="project" value="UniProtKB-UniRule"/>
</dbReference>
<evidence type="ECO:0000256" key="2">
    <source>
        <dbReference type="ARBA" id="ARBA00023125"/>
    </source>
</evidence>
<dbReference type="Pfam" id="PF16925">
    <property type="entry name" value="TetR_C_13"/>
    <property type="match status" value="1"/>
</dbReference>
<dbReference type="PANTHER" id="PTHR47506">
    <property type="entry name" value="TRANSCRIPTIONAL REGULATORY PROTEIN"/>
    <property type="match status" value="1"/>
</dbReference>
<organism evidence="6 7">
    <name type="scientific">Ferrovibrio terrae</name>
    <dbReference type="NCBI Taxonomy" id="2594003"/>
    <lineage>
        <taxon>Bacteria</taxon>
        <taxon>Pseudomonadati</taxon>
        <taxon>Pseudomonadota</taxon>
        <taxon>Alphaproteobacteria</taxon>
        <taxon>Rhodospirillales</taxon>
        <taxon>Rhodospirillaceae</taxon>
        <taxon>Ferrovibrio</taxon>
    </lineage>
</organism>
<protein>
    <submittedName>
        <fullName evidence="6">TetR/AcrR family transcriptional regulator</fullName>
    </submittedName>
</protein>
<dbReference type="SUPFAM" id="SSF48498">
    <property type="entry name" value="Tetracyclin repressor-like, C-terminal domain"/>
    <property type="match status" value="1"/>
</dbReference>
<evidence type="ECO:0000256" key="3">
    <source>
        <dbReference type="ARBA" id="ARBA00023163"/>
    </source>
</evidence>
<dbReference type="InterPro" id="IPR011075">
    <property type="entry name" value="TetR_C"/>
</dbReference>
<dbReference type="RefSeq" id="WP_144067673.1">
    <property type="nucleotide sequence ID" value="NZ_CP041636.1"/>
</dbReference>
<dbReference type="InterPro" id="IPR036271">
    <property type="entry name" value="Tet_transcr_reg_TetR-rel_C_sf"/>
</dbReference>
<dbReference type="EMBL" id="CP041636">
    <property type="protein sequence ID" value="QDO96692.1"/>
    <property type="molecule type" value="Genomic_DNA"/>
</dbReference>
<dbReference type="InterPro" id="IPR009057">
    <property type="entry name" value="Homeodomain-like_sf"/>
</dbReference>
<name>A0A516GYW5_9PROT</name>
<dbReference type="Pfam" id="PF00440">
    <property type="entry name" value="TetR_N"/>
    <property type="match status" value="1"/>
</dbReference>
<dbReference type="AlphaFoldDB" id="A0A516GYW5"/>
<dbReference type="PROSITE" id="PS50977">
    <property type="entry name" value="HTH_TETR_2"/>
    <property type="match status" value="1"/>
</dbReference>
<keyword evidence="2 4" id="KW-0238">DNA-binding</keyword>
<dbReference type="OrthoDB" id="9811084at2"/>
<evidence type="ECO:0000256" key="1">
    <source>
        <dbReference type="ARBA" id="ARBA00023015"/>
    </source>
</evidence>
<evidence type="ECO:0000256" key="4">
    <source>
        <dbReference type="PROSITE-ProRule" id="PRU00335"/>
    </source>
</evidence>
<proteinExistence type="predicted"/>
<evidence type="ECO:0000259" key="5">
    <source>
        <dbReference type="PROSITE" id="PS50977"/>
    </source>
</evidence>
<gene>
    <name evidence="6" type="ORF">FNB15_05085</name>
</gene>
<keyword evidence="1" id="KW-0805">Transcription regulation</keyword>